<evidence type="ECO:0000259" key="5">
    <source>
        <dbReference type="PROSITE" id="PS51635"/>
    </source>
</evidence>
<keyword evidence="1 3" id="KW-0443">Lipid metabolism</keyword>
<dbReference type="Pfam" id="PF01734">
    <property type="entry name" value="Patatin"/>
    <property type="match status" value="1"/>
</dbReference>
<evidence type="ECO:0000313" key="7">
    <source>
        <dbReference type="Proteomes" id="UP000756921"/>
    </source>
</evidence>
<keyword evidence="7" id="KW-1185">Reference proteome</keyword>
<reference evidence="6" key="1">
    <citation type="journal article" date="2020" name="Mol. Plant Microbe Interact.">
        <title>Genome Sequence of the Biocontrol Agent Coniothyrium minitans strain Conio (IMI 134523).</title>
        <authorList>
            <person name="Patel D."/>
            <person name="Shittu T.A."/>
            <person name="Baroncelli R."/>
            <person name="Muthumeenakshi S."/>
            <person name="Osborne T.H."/>
            <person name="Janganan T.K."/>
            <person name="Sreenivasaprasad S."/>
        </authorList>
    </citation>
    <scope>NUCLEOTIDE SEQUENCE</scope>
    <source>
        <strain evidence="6">Conio</strain>
    </source>
</reference>
<dbReference type="PANTHER" id="PTHR24185">
    <property type="entry name" value="CALCIUM-INDEPENDENT PHOSPHOLIPASE A2-GAMMA"/>
    <property type="match status" value="1"/>
</dbReference>
<evidence type="ECO:0000256" key="3">
    <source>
        <dbReference type="PROSITE-ProRule" id="PRU01161"/>
    </source>
</evidence>
<keyword evidence="2" id="KW-0863">Zinc-finger</keyword>
<dbReference type="InterPro" id="IPR016035">
    <property type="entry name" value="Acyl_Trfase/lysoPLipase"/>
</dbReference>
<feature type="domain" description="RING-type" evidence="4">
    <location>
        <begin position="48"/>
        <end position="94"/>
    </location>
</feature>
<feature type="short sequence motif" description="DGA/G" evidence="3">
    <location>
        <begin position="345"/>
        <end position="347"/>
    </location>
</feature>
<evidence type="ECO:0000256" key="2">
    <source>
        <dbReference type="PROSITE-ProRule" id="PRU00175"/>
    </source>
</evidence>
<dbReference type="OrthoDB" id="194358at2759"/>
<sequence>MLRSGAVSLIEQHFLTASGHGKLSSGGRSKLLGEFRPWLCQLKTYKSCLACMQKAPEHKFPCGHMVCEDCCKELGHHFDTDPHLHVFDHCPICELPCQFAVRVKPVTAGFRVLSIDGGGIRAVIPIQFLRALEQAIGLDMPVQEHFDLSYGTSSGTYPAATCIFTAYSPFTGSMVNLALYGLGMKVSEASDLFKQLSTRVFRGRGRVGVGLAATVQALVASYRNGRFPAADIDGALADVFNDATVLDHPYMSSIGARTGFPVVNADTSETCMVTSYNGAARGRALGDCDRNTTYRVLRSETALDEILVKDALSSHFFLGATAHATMQRPRYFTPHRIPYHGMVIDGGLSDNNPCMLAMQELQSMAPELRRPDQFVSIGTGVSRASQATGMGGKNSLLFGNNSLRQTFKHYWSENFDGDKTFASMRHMMAAAVPDGTDNIDEWLRRFNLSLEQELPDLADASAMDDLANTAWAFFTSDPAVHDLARAVLASCFYFELRVMPMYENGHYTCYGRILCRIPVTKPEFAGLMQKLDAMGAHFLLQKRIARQIKSIAVSTDQTGNFSKPISLRVRDLKDPLDVRLRFSGTRTYHISASPVSIGTLVELQKLEWASLCHTGSGHIALPRRNGRVAIVIEWSSGAVQA</sequence>
<dbReference type="PROSITE" id="PS51635">
    <property type="entry name" value="PNPLA"/>
    <property type="match status" value="1"/>
</dbReference>
<feature type="domain" description="PNPLA" evidence="5">
    <location>
        <begin position="113"/>
        <end position="358"/>
    </location>
</feature>
<dbReference type="GO" id="GO:0047499">
    <property type="term" value="F:calcium-independent phospholipase A2 activity"/>
    <property type="evidence" value="ECO:0007669"/>
    <property type="project" value="TreeGrafter"/>
</dbReference>
<dbReference type="GO" id="GO:0016042">
    <property type="term" value="P:lipid catabolic process"/>
    <property type="evidence" value="ECO:0007669"/>
    <property type="project" value="UniProtKB-UniRule"/>
</dbReference>
<dbReference type="InterPro" id="IPR001841">
    <property type="entry name" value="Znf_RING"/>
</dbReference>
<dbReference type="PANTHER" id="PTHR24185:SF8">
    <property type="entry name" value="PNPLA DOMAIN-CONTAINING PROTEIN"/>
    <property type="match status" value="1"/>
</dbReference>
<dbReference type="AlphaFoldDB" id="A0A9P6KKR9"/>
<keyword evidence="3" id="KW-0442">Lipid degradation</keyword>
<comment type="caution">
    <text evidence="6">The sequence shown here is derived from an EMBL/GenBank/DDBJ whole genome shotgun (WGS) entry which is preliminary data.</text>
</comment>
<evidence type="ECO:0000256" key="1">
    <source>
        <dbReference type="ARBA" id="ARBA00023098"/>
    </source>
</evidence>
<evidence type="ECO:0000259" key="4">
    <source>
        <dbReference type="PROSITE" id="PS50089"/>
    </source>
</evidence>
<accession>A0A9P6KKR9</accession>
<evidence type="ECO:0000313" key="6">
    <source>
        <dbReference type="EMBL" id="KAF9730132.1"/>
    </source>
</evidence>
<proteinExistence type="predicted"/>
<dbReference type="SUPFAM" id="SSF52151">
    <property type="entry name" value="FabD/lysophospholipase-like"/>
    <property type="match status" value="1"/>
</dbReference>
<dbReference type="Proteomes" id="UP000756921">
    <property type="component" value="Unassembled WGS sequence"/>
</dbReference>
<dbReference type="GO" id="GO:0019369">
    <property type="term" value="P:arachidonate metabolic process"/>
    <property type="evidence" value="ECO:0007669"/>
    <property type="project" value="TreeGrafter"/>
</dbReference>
<dbReference type="Gene3D" id="3.40.1090.10">
    <property type="entry name" value="Cytosolic phospholipase A2 catalytic domain"/>
    <property type="match status" value="1"/>
</dbReference>
<feature type="short sequence motif" description="GXSXG" evidence="3">
    <location>
        <begin position="151"/>
        <end position="155"/>
    </location>
</feature>
<dbReference type="EMBL" id="WJXW01000015">
    <property type="protein sequence ID" value="KAF9730132.1"/>
    <property type="molecule type" value="Genomic_DNA"/>
</dbReference>
<keyword evidence="2" id="KW-0862">Zinc</keyword>
<gene>
    <name evidence="6" type="ORF">PMIN01_12065</name>
</gene>
<dbReference type="PROSITE" id="PS50089">
    <property type="entry name" value="ZF_RING_2"/>
    <property type="match status" value="1"/>
</dbReference>
<organism evidence="6 7">
    <name type="scientific">Paraphaeosphaeria minitans</name>
    <dbReference type="NCBI Taxonomy" id="565426"/>
    <lineage>
        <taxon>Eukaryota</taxon>
        <taxon>Fungi</taxon>
        <taxon>Dikarya</taxon>
        <taxon>Ascomycota</taxon>
        <taxon>Pezizomycotina</taxon>
        <taxon>Dothideomycetes</taxon>
        <taxon>Pleosporomycetidae</taxon>
        <taxon>Pleosporales</taxon>
        <taxon>Massarineae</taxon>
        <taxon>Didymosphaeriaceae</taxon>
        <taxon>Paraphaeosphaeria</taxon>
    </lineage>
</organism>
<protein>
    <submittedName>
        <fullName evidence="6">Uncharacterized protein</fullName>
    </submittedName>
</protein>
<keyword evidence="2" id="KW-0479">Metal-binding</keyword>
<dbReference type="GO" id="GO:0016020">
    <property type="term" value="C:membrane"/>
    <property type="evidence" value="ECO:0007669"/>
    <property type="project" value="TreeGrafter"/>
</dbReference>
<feature type="active site" description="Proton acceptor" evidence="3">
    <location>
        <position position="345"/>
    </location>
</feature>
<comment type="caution">
    <text evidence="3">Lacks conserved residue(s) required for the propagation of feature annotation.</text>
</comment>
<dbReference type="GO" id="GO:0008270">
    <property type="term" value="F:zinc ion binding"/>
    <property type="evidence" value="ECO:0007669"/>
    <property type="project" value="UniProtKB-KW"/>
</dbReference>
<dbReference type="CDD" id="cd07199">
    <property type="entry name" value="Pat17_PNPLA8_PNPLA9_like"/>
    <property type="match status" value="1"/>
</dbReference>
<name>A0A9P6KKR9_9PLEO</name>
<dbReference type="InterPro" id="IPR002641">
    <property type="entry name" value="PNPLA_dom"/>
</dbReference>
<keyword evidence="3" id="KW-0378">Hydrolase</keyword>
<dbReference type="GO" id="GO:0046486">
    <property type="term" value="P:glycerolipid metabolic process"/>
    <property type="evidence" value="ECO:0007669"/>
    <property type="project" value="UniProtKB-ARBA"/>
</dbReference>
<feature type="active site" description="Nucleophile" evidence="3">
    <location>
        <position position="153"/>
    </location>
</feature>